<dbReference type="InterPro" id="IPR003594">
    <property type="entry name" value="HATPase_dom"/>
</dbReference>
<dbReference type="Gene3D" id="3.30.565.10">
    <property type="entry name" value="Histidine kinase-like ATPase, C-terminal domain"/>
    <property type="match status" value="1"/>
</dbReference>
<evidence type="ECO:0000256" key="9">
    <source>
        <dbReference type="SAM" id="Phobius"/>
    </source>
</evidence>
<dbReference type="EMBL" id="CADCTQ010000649">
    <property type="protein sequence ID" value="CAA9337783.1"/>
    <property type="molecule type" value="Genomic_DNA"/>
</dbReference>
<protein>
    <recommendedName>
        <fullName evidence="10">Histidine kinase domain-containing protein</fullName>
    </recommendedName>
</protein>
<dbReference type="PANTHER" id="PTHR24421">
    <property type="entry name" value="NITRATE/NITRITE SENSOR PROTEIN NARX-RELATED"/>
    <property type="match status" value="1"/>
</dbReference>
<evidence type="ECO:0000313" key="11">
    <source>
        <dbReference type="EMBL" id="CAA9337783.1"/>
    </source>
</evidence>
<dbReference type="Pfam" id="PF02518">
    <property type="entry name" value="HATPase_c"/>
    <property type="match status" value="1"/>
</dbReference>
<evidence type="ECO:0000256" key="2">
    <source>
        <dbReference type="ARBA" id="ARBA00022679"/>
    </source>
</evidence>
<accession>A0A6J4LNA8</accession>
<dbReference type="AlphaFoldDB" id="A0A6J4LNA8"/>
<evidence type="ECO:0000256" key="6">
    <source>
        <dbReference type="ARBA" id="ARBA00023012"/>
    </source>
</evidence>
<dbReference type="GO" id="GO:0046983">
    <property type="term" value="F:protein dimerization activity"/>
    <property type="evidence" value="ECO:0007669"/>
    <property type="project" value="InterPro"/>
</dbReference>
<keyword evidence="4" id="KW-0418">Kinase</keyword>
<dbReference type="PANTHER" id="PTHR24421:SF55">
    <property type="entry name" value="SENSOR HISTIDINE KINASE YDFH"/>
    <property type="match status" value="1"/>
</dbReference>
<proteinExistence type="predicted"/>
<keyword evidence="2" id="KW-0808">Transferase</keyword>
<organism evidence="11">
    <name type="scientific">uncultured Cytophagales bacterium</name>
    <dbReference type="NCBI Taxonomy" id="158755"/>
    <lineage>
        <taxon>Bacteria</taxon>
        <taxon>Pseudomonadati</taxon>
        <taxon>Bacteroidota</taxon>
        <taxon>Sphingobacteriia</taxon>
        <taxon>Sphingobacteriales</taxon>
        <taxon>environmental samples</taxon>
    </lineage>
</organism>
<evidence type="ECO:0000256" key="5">
    <source>
        <dbReference type="ARBA" id="ARBA00022989"/>
    </source>
</evidence>
<feature type="transmembrane region" description="Helical" evidence="9">
    <location>
        <begin position="190"/>
        <end position="208"/>
    </location>
</feature>
<dbReference type="CDD" id="cd16917">
    <property type="entry name" value="HATPase_UhpB-NarQ-NarX-like"/>
    <property type="match status" value="1"/>
</dbReference>
<keyword evidence="3 9" id="KW-0812">Transmembrane</keyword>
<evidence type="ECO:0000256" key="4">
    <source>
        <dbReference type="ARBA" id="ARBA00022777"/>
    </source>
</evidence>
<dbReference type="InterPro" id="IPR005467">
    <property type="entry name" value="His_kinase_dom"/>
</dbReference>
<keyword evidence="5 9" id="KW-1133">Transmembrane helix</keyword>
<evidence type="ECO:0000256" key="3">
    <source>
        <dbReference type="ARBA" id="ARBA00022692"/>
    </source>
</evidence>
<dbReference type="Pfam" id="PF13675">
    <property type="entry name" value="PilJ"/>
    <property type="match status" value="1"/>
</dbReference>
<dbReference type="InterPro" id="IPR036890">
    <property type="entry name" value="HATPase_C_sf"/>
</dbReference>
<dbReference type="InterPro" id="IPR011712">
    <property type="entry name" value="Sig_transdc_His_kin_sub3_dim/P"/>
</dbReference>
<gene>
    <name evidence="11" type="ORF">AVDCRST_MAG56-7744</name>
</gene>
<dbReference type="SUPFAM" id="SSF55874">
    <property type="entry name" value="ATPase domain of HSP90 chaperone/DNA topoisomerase II/histidine kinase"/>
    <property type="match status" value="1"/>
</dbReference>
<dbReference type="GO" id="GO:0000155">
    <property type="term" value="F:phosphorelay sensor kinase activity"/>
    <property type="evidence" value="ECO:0007669"/>
    <property type="project" value="InterPro"/>
</dbReference>
<dbReference type="PROSITE" id="PS50109">
    <property type="entry name" value="HIS_KIN"/>
    <property type="match status" value="1"/>
</dbReference>
<evidence type="ECO:0000256" key="1">
    <source>
        <dbReference type="ARBA" id="ARBA00004141"/>
    </source>
</evidence>
<keyword evidence="6" id="KW-0902">Two-component regulatory system</keyword>
<dbReference type="GO" id="GO:0016020">
    <property type="term" value="C:membrane"/>
    <property type="evidence" value="ECO:0007669"/>
    <property type="project" value="UniProtKB-SubCell"/>
</dbReference>
<dbReference type="InterPro" id="IPR029095">
    <property type="entry name" value="NarX-like_N"/>
</dbReference>
<dbReference type="InterPro" id="IPR050482">
    <property type="entry name" value="Sensor_HK_TwoCompSys"/>
</dbReference>
<comment type="subcellular location">
    <subcellularLocation>
        <location evidence="1">Membrane</location>
        <topology evidence="1">Multi-pass membrane protein</topology>
    </subcellularLocation>
</comment>
<evidence type="ECO:0000256" key="7">
    <source>
        <dbReference type="ARBA" id="ARBA00023136"/>
    </source>
</evidence>
<keyword evidence="8" id="KW-0175">Coiled coil</keyword>
<sequence>MTTPGNISRKFTRLYIAALSAVAFLSVLGQVLVQRTLHNQLNDSGMINYAGRQRFLSQQIVKNVLLLTAPGVTPAGPVYLRELRQGLDVWEKHHQALRHDQAGVLGFSVANRDSTRRLFARLEPHFRAIRGRARDVMARAGAGKAASPAGVDHRDLLAHERTFLSLMDRIVSQYDQAARARVHRLRRIELLLLGFTLLVLAAEGLLVFRPAVGKLRDTIAQLLTAETKATHMNEELLVLNQSLKEAKEELLATANQKHLQQMSEQKVRAAYLIEGQEEERKRLARELHDGLGQMLTALKLGIENMGAHGTFSEKGQKLLAELKTLIGQTIGETRVISFNLMPAVLSDFGIASALKLLTSQTSNNTGRNVTFRTNFNGARLPKNIEIGMYRIAQEGIHNALKYAQADRIAVELVTKKKYIHLVIADNGKGFQYGKEAENGVAHLGINNMQERSHMINGSMKIDSRPGEGTRIHIRVPVTYLENEQNHSVISG</sequence>
<dbReference type="SMART" id="SM00387">
    <property type="entry name" value="HATPase_c"/>
    <property type="match status" value="1"/>
</dbReference>
<dbReference type="Gene3D" id="1.20.5.1930">
    <property type="match status" value="1"/>
</dbReference>
<reference evidence="11" key="1">
    <citation type="submission" date="2020-02" db="EMBL/GenBank/DDBJ databases">
        <authorList>
            <person name="Meier V. D."/>
        </authorList>
    </citation>
    <scope>NUCLEOTIDE SEQUENCE</scope>
    <source>
        <strain evidence="11">AVDCRST_MAG56</strain>
    </source>
</reference>
<keyword evidence="7 9" id="KW-0472">Membrane</keyword>
<feature type="domain" description="Histidine kinase" evidence="10">
    <location>
        <begin position="388"/>
        <end position="479"/>
    </location>
</feature>
<evidence type="ECO:0000256" key="8">
    <source>
        <dbReference type="SAM" id="Coils"/>
    </source>
</evidence>
<dbReference type="Pfam" id="PF07730">
    <property type="entry name" value="HisKA_3"/>
    <property type="match status" value="1"/>
</dbReference>
<feature type="coiled-coil region" evidence="8">
    <location>
        <begin position="229"/>
        <end position="256"/>
    </location>
</feature>
<name>A0A6J4LNA8_9SPHI</name>
<evidence type="ECO:0000259" key="10">
    <source>
        <dbReference type="PROSITE" id="PS50109"/>
    </source>
</evidence>